<organism evidence="3 4">
    <name type="scientific">Nocardia elegans</name>
    <dbReference type="NCBI Taxonomy" id="300029"/>
    <lineage>
        <taxon>Bacteria</taxon>
        <taxon>Bacillati</taxon>
        <taxon>Actinomycetota</taxon>
        <taxon>Actinomycetes</taxon>
        <taxon>Mycobacteriales</taxon>
        <taxon>Nocardiaceae</taxon>
        <taxon>Nocardia</taxon>
    </lineage>
</organism>
<comment type="similarity">
    <text evidence="1">Belongs to the F420H(2)-dependent quinone reductase family.</text>
</comment>
<dbReference type="EMBL" id="JBIATK010000016">
    <property type="protein sequence ID" value="MFF4027603.1"/>
    <property type="molecule type" value="Genomic_DNA"/>
</dbReference>
<name>A0ABW6TQL3_9NOCA</name>
<keyword evidence="4" id="KW-1185">Reference proteome</keyword>
<dbReference type="PANTHER" id="PTHR39428:SF1">
    <property type="entry name" value="F420H(2)-DEPENDENT QUINONE REDUCTASE RV1261C"/>
    <property type="match status" value="1"/>
</dbReference>
<gene>
    <name evidence="3" type="ORF">ACFYY5_32630</name>
</gene>
<evidence type="ECO:0000256" key="1">
    <source>
        <dbReference type="ARBA" id="ARBA00008710"/>
    </source>
</evidence>
<comment type="caution">
    <text evidence="3">The sequence shown here is derived from an EMBL/GenBank/DDBJ whole genome shotgun (WGS) entry which is preliminary data.</text>
</comment>
<dbReference type="Gene3D" id="2.30.110.10">
    <property type="entry name" value="Electron Transport, Fmn-binding Protein, Chain A"/>
    <property type="match status" value="1"/>
</dbReference>
<dbReference type="SUPFAM" id="SSF50475">
    <property type="entry name" value="FMN-binding split barrel"/>
    <property type="match status" value="1"/>
</dbReference>
<evidence type="ECO:0000313" key="4">
    <source>
        <dbReference type="Proteomes" id="UP001602089"/>
    </source>
</evidence>
<protein>
    <submittedName>
        <fullName evidence="3">Nitroreductase/quinone reductase family protein</fullName>
    </submittedName>
</protein>
<proteinExistence type="inferred from homology"/>
<dbReference type="PANTHER" id="PTHR39428">
    <property type="entry name" value="F420H(2)-DEPENDENT QUINONE REDUCTASE RV1261C"/>
    <property type="match status" value="1"/>
</dbReference>
<accession>A0ABW6TQL3</accession>
<evidence type="ECO:0000256" key="2">
    <source>
        <dbReference type="ARBA" id="ARBA00049106"/>
    </source>
</evidence>
<dbReference type="Pfam" id="PF04075">
    <property type="entry name" value="F420H2_quin_red"/>
    <property type="match status" value="1"/>
</dbReference>
<dbReference type="NCBIfam" id="TIGR00026">
    <property type="entry name" value="hi_GC_TIGR00026"/>
    <property type="match status" value="1"/>
</dbReference>
<dbReference type="InterPro" id="IPR004378">
    <property type="entry name" value="F420H2_quin_Rdtase"/>
</dbReference>
<reference evidence="3 4" key="1">
    <citation type="submission" date="2024-10" db="EMBL/GenBank/DDBJ databases">
        <title>The Natural Products Discovery Center: Release of the First 8490 Sequenced Strains for Exploring Actinobacteria Biosynthetic Diversity.</title>
        <authorList>
            <person name="Kalkreuter E."/>
            <person name="Kautsar S.A."/>
            <person name="Yang D."/>
            <person name="Bader C.D."/>
            <person name="Teijaro C.N."/>
            <person name="Fluegel L."/>
            <person name="Davis C.M."/>
            <person name="Simpson J.R."/>
            <person name="Lauterbach L."/>
            <person name="Steele A.D."/>
            <person name="Gui C."/>
            <person name="Meng S."/>
            <person name="Li G."/>
            <person name="Viehrig K."/>
            <person name="Ye F."/>
            <person name="Su P."/>
            <person name="Kiefer A.F."/>
            <person name="Nichols A."/>
            <person name="Cepeda A.J."/>
            <person name="Yan W."/>
            <person name="Fan B."/>
            <person name="Jiang Y."/>
            <person name="Adhikari A."/>
            <person name="Zheng C.-J."/>
            <person name="Schuster L."/>
            <person name="Cowan T.M."/>
            <person name="Smanski M.J."/>
            <person name="Chevrette M.G."/>
            <person name="De Carvalho L.P.S."/>
            <person name="Shen B."/>
        </authorList>
    </citation>
    <scope>NUCLEOTIDE SEQUENCE [LARGE SCALE GENOMIC DNA]</scope>
    <source>
        <strain evidence="3 4">NPDC001867</strain>
    </source>
</reference>
<dbReference type="Proteomes" id="UP001602089">
    <property type="component" value="Unassembled WGS sequence"/>
</dbReference>
<comment type="catalytic activity">
    <reaction evidence="2">
        <text>oxidized coenzyme F420-(gamma-L-Glu)(n) + a quinol + H(+) = reduced coenzyme F420-(gamma-L-Glu)(n) + a quinone</text>
        <dbReference type="Rhea" id="RHEA:39663"/>
        <dbReference type="Rhea" id="RHEA-COMP:12939"/>
        <dbReference type="Rhea" id="RHEA-COMP:14378"/>
        <dbReference type="ChEBI" id="CHEBI:15378"/>
        <dbReference type="ChEBI" id="CHEBI:24646"/>
        <dbReference type="ChEBI" id="CHEBI:132124"/>
        <dbReference type="ChEBI" id="CHEBI:133980"/>
        <dbReference type="ChEBI" id="CHEBI:139511"/>
    </reaction>
</comment>
<sequence>MPDTRRIATDLRLKTVTSLHRTLLDVTGGRFGTRFKNMPTLTLTTVGRRSGRAHTVVLTVPIVDGERYLIVASRGGDTISPAWYHNLCAEPRVEVSFQHGASRPMTARVLTPAERETRWPQVVGAYPGYADYQKRTARLIPLIELSPRGV</sequence>
<dbReference type="InterPro" id="IPR012349">
    <property type="entry name" value="Split_barrel_FMN-bd"/>
</dbReference>
<evidence type="ECO:0000313" key="3">
    <source>
        <dbReference type="EMBL" id="MFF4027603.1"/>
    </source>
</evidence>
<dbReference type="RefSeq" id="WP_307617684.1">
    <property type="nucleotide sequence ID" value="NZ_JBIATK010000016.1"/>
</dbReference>